<dbReference type="Gene3D" id="3.80.10.10">
    <property type="entry name" value="Ribonuclease Inhibitor"/>
    <property type="match status" value="2"/>
</dbReference>
<dbReference type="FunFam" id="3.80.10.10:FF:000041">
    <property type="entry name" value="LRR receptor-like serine/threonine-protein kinase ERECTA"/>
    <property type="match status" value="1"/>
</dbReference>
<dbReference type="InterPro" id="IPR055414">
    <property type="entry name" value="LRR_R13L4/SHOC2-like"/>
</dbReference>
<evidence type="ECO:0000313" key="5">
    <source>
        <dbReference type="Proteomes" id="UP000320333"/>
    </source>
</evidence>
<dbReference type="Proteomes" id="UP000320333">
    <property type="component" value="Unassembled WGS sequence"/>
</dbReference>
<reference evidence="4 5" key="1">
    <citation type="journal article" date="2019" name="Sci. Rep.">
        <title>Comparative genomics of chytrid fungi reveal insights into the obligate biotrophic and pathogenic lifestyle of Synchytrium endobioticum.</title>
        <authorList>
            <person name="van de Vossenberg B.T.L.H."/>
            <person name="Warris S."/>
            <person name="Nguyen H.D.T."/>
            <person name="van Gent-Pelzer M.P.E."/>
            <person name="Joly D.L."/>
            <person name="van de Geest H.C."/>
            <person name="Bonants P.J.M."/>
            <person name="Smith D.S."/>
            <person name="Levesque C.A."/>
            <person name="van der Lee T.A.J."/>
        </authorList>
    </citation>
    <scope>NUCLEOTIDE SEQUENCE [LARGE SCALE GENOMIC DNA]</scope>
    <source>
        <strain evidence="4 5">CBS 675.73</strain>
    </source>
</reference>
<dbReference type="PANTHER" id="PTHR48004:SF59">
    <property type="entry name" value="LEUCINE-RICH REPEAT-CONTAINING N-TERMINAL PLANT-TYPE DOMAIN-CONTAINING PROTEIN"/>
    <property type="match status" value="1"/>
</dbReference>
<dbReference type="OrthoDB" id="676979at2759"/>
<protein>
    <recommendedName>
        <fullName evidence="3">F-box domain-containing protein</fullName>
    </recommendedName>
</protein>
<dbReference type="SUPFAM" id="SSF81383">
    <property type="entry name" value="F-box domain"/>
    <property type="match status" value="1"/>
</dbReference>
<dbReference type="AlphaFoldDB" id="A0A507F428"/>
<feature type="domain" description="F-box" evidence="3">
    <location>
        <begin position="1"/>
        <end position="45"/>
    </location>
</feature>
<dbReference type="SMART" id="SM00369">
    <property type="entry name" value="LRR_TYP"/>
    <property type="match status" value="4"/>
</dbReference>
<dbReference type="InterPro" id="IPR001810">
    <property type="entry name" value="F-box_dom"/>
</dbReference>
<evidence type="ECO:0000256" key="1">
    <source>
        <dbReference type="ARBA" id="ARBA00022614"/>
    </source>
</evidence>
<comment type="caution">
    <text evidence="4">The sequence shown here is derived from an EMBL/GenBank/DDBJ whole genome shotgun (WGS) entry which is preliminary data.</text>
</comment>
<keyword evidence="5" id="KW-1185">Reference proteome</keyword>
<dbReference type="InterPro" id="IPR036047">
    <property type="entry name" value="F-box-like_dom_sf"/>
</dbReference>
<dbReference type="FunFam" id="3.80.10.10:FF:000221">
    <property type="entry name" value="Leucine-rich repeat receptor-like protein kinase PXL1"/>
    <property type="match status" value="1"/>
</dbReference>
<keyword evidence="1" id="KW-0433">Leucine-rich repeat</keyword>
<evidence type="ECO:0000256" key="2">
    <source>
        <dbReference type="ARBA" id="ARBA00022737"/>
    </source>
</evidence>
<dbReference type="Pfam" id="PF00560">
    <property type="entry name" value="LRR_1"/>
    <property type="match status" value="2"/>
</dbReference>
<dbReference type="PROSITE" id="PS50181">
    <property type="entry name" value="FBOX"/>
    <property type="match status" value="1"/>
</dbReference>
<dbReference type="Pfam" id="PF23598">
    <property type="entry name" value="LRR_14"/>
    <property type="match status" value="1"/>
</dbReference>
<keyword evidence="2" id="KW-0677">Repeat</keyword>
<accession>A0A507F428</accession>
<dbReference type="SUPFAM" id="SSF52047">
    <property type="entry name" value="RNI-like"/>
    <property type="match status" value="1"/>
</dbReference>
<dbReference type="STRING" id="246404.A0A507F428"/>
<evidence type="ECO:0000259" key="3">
    <source>
        <dbReference type="PROSITE" id="PS50181"/>
    </source>
</evidence>
<dbReference type="InterPro" id="IPR001611">
    <property type="entry name" value="Leu-rich_rpt"/>
</dbReference>
<dbReference type="EMBL" id="QEAP01000264">
    <property type="protein sequence ID" value="TPX71021.1"/>
    <property type="molecule type" value="Genomic_DNA"/>
</dbReference>
<gene>
    <name evidence="4" type="ORF">CcCBS67573_g06330</name>
</gene>
<dbReference type="InterPro" id="IPR052941">
    <property type="entry name" value="StomDev_PlantInt_Reg"/>
</dbReference>
<evidence type="ECO:0000313" key="4">
    <source>
        <dbReference type="EMBL" id="TPX71021.1"/>
    </source>
</evidence>
<dbReference type="PANTHER" id="PTHR48004">
    <property type="entry name" value="OS01G0149700 PROTEIN"/>
    <property type="match status" value="1"/>
</dbReference>
<sequence>MLDHLPFEVVVQVLALLDPFRVFTLQRTSRRVFAVLGSTLFAQKLLQNQNWSEEKPDTRASIRRRRQPERFSLLPARQCPDQLDSLWLYAPPGFQQVYALKRLCNVLKFNAHQPFSLPPLYMIGVSARRRTIPMVHLQIPSAFGLLTQMTELHIVSKPSTVIRRHQFAGPIPAEIGNMRSLIHLEIDGQMISCASLEFLGTLTHLTQLIMHSPLIECAIPPCVGNLLFLDVLNLSNCSLHGPIPHEIFGLTFLKTLNLSHNKLSGPISAQISKLTRIYSICLENNCLSGAIPNEVGSLLQLEDLRLSENQLTGAIPPELGDLVHLESLHLNGNQLSGSIPARLFPQHCRLVDLNLSNNRLTGRIPSEIGNCTNLICLFLGGANLYGRIPHTLARCESLKNLDLKQNQLNGPIPEELCLLLSLRYFNLEDNYLLGVVPFGLMECVQKRGVFRVLQGNWLQAADLVPDDFGEFYMHMIQSEGS</sequence>
<proteinExistence type="predicted"/>
<dbReference type="InterPro" id="IPR032675">
    <property type="entry name" value="LRR_dom_sf"/>
</dbReference>
<dbReference type="InterPro" id="IPR003591">
    <property type="entry name" value="Leu-rich_rpt_typical-subtyp"/>
</dbReference>
<organism evidence="4 5">
    <name type="scientific">Chytriomyces confervae</name>
    <dbReference type="NCBI Taxonomy" id="246404"/>
    <lineage>
        <taxon>Eukaryota</taxon>
        <taxon>Fungi</taxon>
        <taxon>Fungi incertae sedis</taxon>
        <taxon>Chytridiomycota</taxon>
        <taxon>Chytridiomycota incertae sedis</taxon>
        <taxon>Chytridiomycetes</taxon>
        <taxon>Chytridiales</taxon>
        <taxon>Chytriomycetaceae</taxon>
        <taxon>Chytriomyces</taxon>
    </lineage>
</organism>
<name>A0A507F428_9FUNG</name>